<feature type="transmembrane region" description="Helical" evidence="2">
    <location>
        <begin position="165"/>
        <end position="182"/>
    </location>
</feature>
<dbReference type="OrthoDB" id="9793746at2"/>
<keyword evidence="2" id="KW-0472">Membrane</keyword>
<dbReference type="AlphaFoldDB" id="A0A8H2PW48"/>
<keyword evidence="2" id="KW-0812">Transmembrane</keyword>
<keyword evidence="4" id="KW-1185">Reference proteome</keyword>
<dbReference type="RefSeq" id="WP_141989391.1">
    <property type="nucleotide sequence ID" value="NZ_VFRA01000001.1"/>
</dbReference>
<dbReference type="PANTHER" id="PTHR37308:SF1">
    <property type="entry name" value="POLYPRENYL-PHOSPHATE TRANSPORTER"/>
    <property type="match status" value="1"/>
</dbReference>
<evidence type="ECO:0000256" key="2">
    <source>
        <dbReference type="SAM" id="Phobius"/>
    </source>
</evidence>
<feature type="transmembrane region" description="Helical" evidence="2">
    <location>
        <begin position="277"/>
        <end position="297"/>
    </location>
</feature>
<dbReference type="InterPro" id="IPR007163">
    <property type="entry name" value="VCA0040-like"/>
</dbReference>
<sequence>MTRLHPVIRSVGDASRGALIGFAEIVPGVSGGTIALLVGVYETLIDGAGHLARGVARTIGDGIRGRGLSLASAHFHSVRWNVVLPIGIGMLLAIVVGAALLAPLLEAYPAGTRAVFAGLIAASLIVPARMVGGRWTPQEILIGLLAAALTFALTGLPRAGEAEPTLLIVAVAAAFAICALVLPGVSGSYVLLIVGMYAPTLAAVNDRNFAYLGTFILGAIVGLGLFVSALQWLLHNRRRITLVIMTGLMLGSLRALWPWQTESGAILPPADDLGPVLLLILAGASVVLGIMAAEAALMKRWMLSPEIIADPEPHVPEPETSASASDGSAQSDAGSIDARE</sequence>
<evidence type="ECO:0000256" key="1">
    <source>
        <dbReference type="SAM" id="MobiDB-lite"/>
    </source>
</evidence>
<evidence type="ECO:0000313" key="4">
    <source>
        <dbReference type="Proteomes" id="UP000316560"/>
    </source>
</evidence>
<reference evidence="3 4" key="1">
    <citation type="submission" date="2019-06" db="EMBL/GenBank/DDBJ databases">
        <title>Sequencing the genomes of 1000 actinobacteria strains.</title>
        <authorList>
            <person name="Klenk H.-P."/>
        </authorList>
    </citation>
    <scope>NUCLEOTIDE SEQUENCE [LARGE SCALE GENOMIC DNA]</scope>
    <source>
        <strain evidence="3 4">DSM 21947</strain>
    </source>
</reference>
<feature type="compositionally biased region" description="Low complexity" evidence="1">
    <location>
        <begin position="321"/>
        <end position="340"/>
    </location>
</feature>
<dbReference type="EMBL" id="VFRA01000001">
    <property type="protein sequence ID" value="TQO18835.1"/>
    <property type="molecule type" value="Genomic_DNA"/>
</dbReference>
<gene>
    <name evidence="3" type="ORF">FB472_0359</name>
</gene>
<feature type="transmembrane region" description="Helical" evidence="2">
    <location>
        <begin position="110"/>
        <end position="128"/>
    </location>
</feature>
<protein>
    <submittedName>
        <fullName evidence="3">Putative membrane protein</fullName>
    </submittedName>
</protein>
<keyword evidence="2" id="KW-1133">Transmembrane helix</keyword>
<comment type="caution">
    <text evidence="3">The sequence shown here is derived from an EMBL/GenBank/DDBJ whole genome shotgun (WGS) entry which is preliminary data.</text>
</comment>
<proteinExistence type="predicted"/>
<name>A0A8H2PW48_9MICO</name>
<feature type="transmembrane region" description="Helical" evidence="2">
    <location>
        <begin position="140"/>
        <end position="159"/>
    </location>
</feature>
<organism evidence="3 4">
    <name type="scientific">Rhodoglobus vestalii</name>
    <dbReference type="NCBI Taxonomy" id="193384"/>
    <lineage>
        <taxon>Bacteria</taxon>
        <taxon>Bacillati</taxon>
        <taxon>Actinomycetota</taxon>
        <taxon>Actinomycetes</taxon>
        <taxon>Micrococcales</taxon>
        <taxon>Microbacteriaceae</taxon>
        <taxon>Rhodoglobus</taxon>
    </lineage>
</organism>
<feature type="transmembrane region" description="Helical" evidence="2">
    <location>
        <begin position="82"/>
        <end position="104"/>
    </location>
</feature>
<feature type="transmembrane region" description="Helical" evidence="2">
    <location>
        <begin position="240"/>
        <end position="257"/>
    </location>
</feature>
<dbReference type="Proteomes" id="UP000316560">
    <property type="component" value="Unassembled WGS sequence"/>
</dbReference>
<evidence type="ECO:0000313" key="3">
    <source>
        <dbReference type="EMBL" id="TQO18835.1"/>
    </source>
</evidence>
<dbReference type="Pfam" id="PF04018">
    <property type="entry name" value="VCA0040-like"/>
    <property type="match status" value="1"/>
</dbReference>
<accession>A0A8H2PW48</accession>
<feature type="transmembrane region" description="Helical" evidence="2">
    <location>
        <begin position="211"/>
        <end position="233"/>
    </location>
</feature>
<feature type="region of interest" description="Disordered" evidence="1">
    <location>
        <begin position="309"/>
        <end position="340"/>
    </location>
</feature>
<dbReference type="PANTHER" id="PTHR37308">
    <property type="entry name" value="INTEGRAL MEMBRANE PROTEIN"/>
    <property type="match status" value="1"/>
</dbReference>